<comment type="caution">
    <text evidence="4">The sequence shown here is derived from an EMBL/GenBank/DDBJ whole genome shotgun (WGS) entry which is preliminary data.</text>
</comment>
<evidence type="ECO:0000256" key="2">
    <source>
        <dbReference type="ARBA" id="ARBA00022737"/>
    </source>
</evidence>
<evidence type="ECO:0000313" key="5">
    <source>
        <dbReference type="Proteomes" id="UP001397290"/>
    </source>
</evidence>
<sequence>MADLESQLNCAVPASKRQDAASWIPASQPRFHLESHTDSVNCVAFHPVFSSLASGSDDCTIKIWDWELGELERTIKAHTQAVRDLDFGGPKGAVFLASCSSDLVIKIWDPSDNYNNIRTLSGHEHAITSVRFLPCSGSGKNLLDFVSKFCRDTTTGCDLLFMGYSFMQSRSDPDIDWPQQGD</sequence>
<feature type="repeat" description="WD" evidence="3">
    <location>
        <begin position="33"/>
        <end position="74"/>
    </location>
</feature>
<dbReference type="PROSITE" id="PS50294">
    <property type="entry name" value="WD_REPEATS_REGION"/>
    <property type="match status" value="1"/>
</dbReference>
<dbReference type="InterPro" id="IPR036322">
    <property type="entry name" value="WD40_repeat_dom_sf"/>
</dbReference>
<dbReference type="EMBL" id="JAAHCF010000877">
    <property type="protein sequence ID" value="KAK8141689.1"/>
    <property type="molecule type" value="Genomic_DNA"/>
</dbReference>
<proteinExistence type="predicted"/>
<dbReference type="PANTHER" id="PTHR19848">
    <property type="entry name" value="WD40 REPEAT PROTEIN"/>
    <property type="match status" value="1"/>
</dbReference>
<evidence type="ECO:0000256" key="3">
    <source>
        <dbReference type="PROSITE-ProRule" id="PRU00221"/>
    </source>
</evidence>
<dbReference type="SUPFAM" id="SSF50978">
    <property type="entry name" value="WD40 repeat-like"/>
    <property type="match status" value="1"/>
</dbReference>
<dbReference type="Proteomes" id="UP001397290">
    <property type="component" value="Unassembled WGS sequence"/>
</dbReference>
<dbReference type="InterPro" id="IPR001680">
    <property type="entry name" value="WD40_rpt"/>
</dbReference>
<keyword evidence="1 3" id="KW-0853">WD repeat</keyword>
<dbReference type="PROSITE" id="PS50082">
    <property type="entry name" value="WD_REPEATS_2"/>
    <property type="match status" value="2"/>
</dbReference>
<keyword evidence="2" id="KW-0677">Repeat</keyword>
<reference evidence="4 5" key="1">
    <citation type="submission" date="2020-02" db="EMBL/GenBank/DDBJ databases">
        <title>Comparative genomics of the hypocrealean fungal genus Beauvera.</title>
        <authorList>
            <person name="Showalter D.N."/>
            <person name="Bushley K.E."/>
            <person name="Rehner S.A."/>
        </authorList>
    </citation>
    <scope>NUCLEOTIDE SEQUENCE [LARGE SCALE GENOMIC DNA]</scope>
    <source>
        <strain evidence="4 5">ARSEF4384</strain>
    </source>
</reference>
<dbReference type="Pfam" id="PF00400">
    <property type="entry name" value="WD40"/>
    <property type="match status" value="3"/>
</dbReference>
<dbReference type="PANTHER" id="PTHR19848:SF8">
    <property type="entry name" value="F-BOX AND WD REPEAT DOMAIN CONTAINING 7"/>
    <property type="match status" value="1"/>
</dbReference>
<feature type="repeat" description="WD" evidence="3">
    <location>
        <begin position="75"/>
        <end position="109"/>
    </location>
</feature>
<dbReference type="AlphaFoldDB" id="A0AAW0RHN1"/>
<evidence type="ECO:0000313" key="4">
    <source>
        <dbReference type="EMBL" id="KAK8141689.1"/>
    </source>
</evidence>
<evidence type="ECO:0000256" key="1">
    <source>
        <dbReference type="ARBA" id="ARBA00022574"/>
    </source>
</evidence>
<organism evidence="4 5">
    <name type="scientific">Beauveria asiatica</name>
    <dbReference type="NCBI Taxonomy" id="1069075"/>
    <lineage>
        <taxon>Eukaryota</taxon>
        <taxon>Fungi</taxon>
        <taxon>Dikarya</taxon>
        <taxon>Ascomycota</taxon>
        <taxon>Pezizomycotina</taxon>
        <taxon>Sordariomycetes</taxon>
        <taxon>Hypocreomycetidae</taxon>
        <taxon>Hypocreales</taxon>
        <taxon>Cordycipitaceae</taxon>
        <taxon>Beauveria</taxon>
    </lineage>
</organism>
<gene>
    <name evidence="4" type="primary">PAC1_3</name>
    <name evidence="4" type="ORF">G3M48_010055</name>
</gene>
<accession>A0AAW0RHN1</accession>
<dbReference type="InterPro" id="IPR015943">
    <property type="entry name" value="WD40/YVTN_repeat-like_dom_sf"/>
</dbReference>
<dbReference type="SMART" id="SM00320">
    <property type="entry name" value="WD40"/>
    <property type="match status" value="3"/>
</dbReference>
<name>A0AAW0RHN1_9HYPO</name>
<protein>
    <submittedName>
        <fullName evidence="4">Protein with putative role during mitosis</fullName>
    </submittedName>
</protein>
<dbReference type="Gene3D" id="2.130.10.10">
    <property type="entry name" value="YVTN repeat-like/Quinoprotein amine dehydrogenase"/>
    <property type="match status" value="1"/>
</dbReference>
<keyword evidence="5" id="KW-1185">Reference proteome</keyword>